<keyword evidence="14" id="KW-1185">Reference proteome</keyword>
<evidence type="ECO:0000256" key="1">
    <source>
        <dbReference type="ARBA" id="ARBA00004273"/>
    </source>
</evidence>
<dbReference type="GO" id="GO:0015078">
    <property type="term" value="F:proton transmembrane transporter activity"/>
    <property type="evidence" value="ECO:0007669"/>
    <property type="project" value="InterPro"/>
</dbReference>
<comment type="subunit">
    <text evidence="11">F-type ATPases have 2 components, CF(1) - the catalytic core - and CF(0) - the membrane proton channel. CF(1) and CF(0) have multiple subunits.</text>
</comment>
<protein>
    <recommendedName>
        <fullName evidence="11">ATP synthase F(0) complex subunit e, mitochondrial</fullName>
    </recommendedName>
</protein>
<name>A0A0H2RBM1_9AGAM</name>
<evidence type="ECO:0000256" key="3">
    <source>
        <dbReference type="ARBA" id="ARBA00022448"/>
    </source>
</evidence>
<keyword evidence="4 11" id="KW-0138">CF(0)</keyword>
<keyword evidence="6 11" id="KW-0999">Mitochondrion inner membrane</keyword>
<evidence type="ECO:0000256" key="5">
    <source>
        <dbReference type="ARBA" id="ARBA00022781"/>
    </source>
</evidence>
<dbReference type="InParanoid" id="A0A0H2RBM1"/>
<evidence type="ECO:0000313" key="14">
    <source>
        <dbReference type="Proteomes" id="UP000053477"/>
    </source>
</evidence>
<evidence type="ECO:0000313" key="13">
    <source>
        <dbReference type="EMBL" id="KLO09270.1"/>
    </source>
</evidence>
<evidence type="ECO:0000256" key="8">
    <source>
        <dbReference type="ARBA" id="ARBA00023128"/>
    </source>
</evidence>
<dbReference type="InterPro" id="IPR008386">
    <property type="entry name" value="ATP_synth_F0_esu_mt"/>
</dbReference>
<dbReference type="Proteomes" id="UP000053477">
    <property type="component" value="Unassembled WGS sequence"/>
</dbReference>
<dbReference type="GO" id="GO:0045259">
    <property type="term" value="C:proton-transporting ATP synthase complex"/>
    <property type="evidence" value="ECO:0007669"/>
    <property type="project" value="UniProtKB-UniRule"/>
</dbReference>
<proteinExistence type="inferred from homology"/>
<dbReference type="GO" id="GO:0005743">
    <property type="term" value="C:mitochondrial inner membrane"/>
    <property type="evidence" value="ECO:0007669"/>
    <property type="project" value="UniProtKB-SubCell"/>
</dbReference>
<keyword evidence="5 11" id="KW-0375">Hydrogen ion transport</keyword>
<keyword evidence="7 11" id="KW-0406">Ion transport</keyword>
<dbReference type="FunCoup" id="A0A0H2RBM1">
    <property type="interactions" value="47"/>
</dbReference>
<dbReference type="EMBL" id="KQ086061">
    <property type="protein sequence ID" value="KLO09270.1"/>
    <property type="molecule type" value="Genomic_DNA"/>
</dbReference>
<comment type="similarity">
    <text evidence="2 11">Belongs to the ATPase e subunit family.</text>
</comment>
<evidence type="ECO:0000256" key="11">
    <source>
        <dbReference type="RuleBase" id="RU367005"/>
    </source>
</evidence>
<comment type="function">
    <text evidence="11">Subunit e, of the mitochondrial membrane ATP synthase complex (F(1)F(0) ATP synthase or Complex V) that produces ATP from ADP in the presence of a proton gradient across the membrane which is generated by electron transport complexes of the respiratory chain. ATP synthase complex consist of a soluble F(1) head domain - the catalytic core - and a membrane F(1) domain - the membrane proton channel. These two domains are linked by a central stalk rotating inside the F(1) region and a stationary peripheral stalk. During catalysis, ATP synthesis in the catalytic domain of F(1) is coupled via a rotary mechanism of the central stalk subunits to proton translocation. In vivo, can only synthesize ATP although its ATP hydrolase activity can be activated artificially in vitro. Part of the complex F(0) domain.</text>
</comment>
<dbReference type="GO" id="GO:0015986">
    <property type="term" value="P:proton motive force-driven ATP synthesis"/>
    <property type="evidence" value="ECO:0007669"/>
    <property type="project" value="InterPro"/>
</dbReference>
<keyword evidence="3 11" id="KW-0813">Transport</keyword>
<evidence type="ECO:0000256" key="9">
    <source>
        <dbReference type="ARBA" id="ARBA00023136"/>
    </source>
</evidence>
<evidence type="ECO:0000256" key="7">
    <source>
        <dbReference type="ARBA" id="ARBA00023065"/>
    </source>
</evidence>
<sequence length="89" mass="10388">MASSTVNVVRYSALLFGVVYGISHRRSLQKTKDEHEKHHALHEREVLIQKAKEAWKRQQDGPKDSLVTDPEDPKFDLEKLLAKWEKDYS</sequence>
<keyword evidence="9" id="KW-0472">Membrane</keyword>
<keyword evidence="10 11" id="KW-0066">ATP synthesis</keyword>
<dbReference type="STRING" id="27342.A0A0H2RBM1"/>
<gene>
    <name evidence="13" type="ORF">SCHPADRAFT_1000360</name>
</gene>
<reference evidence="13 14" key="1">
    <citation type="submission" date="2015-04" db="EMBL/GenBank/DDBJ databases">
        <title>Complete genome sequence of Schizopora paradoxa KUC8140, a cosmopolitan wood degrader in East Asia.</title>
        <authorList>
            <consortium name="DOE Joint Genome Institute"/>
            <person name="Min B."/>
            <person name="Park H."/>
            <person name="Jang Y."/>
            <person name="Kim J.-J."/>
            <person name="Kim K.H."/>
            <person name="Pangilinan J."/>
            <person name="Lipzen A."/>
            <person name="Riley R."/>
            <person name="Grigoriev I.V."/>
            <person name="Spatafora J.W."/>
            <person name="Choi I.-G."/>
        </authorList>
    </citation>
    <scope>NUCLEOTIDE SEQUENCE [LARGE SCALE GENOMIC DNA]</scope>
    <source>
        <strain evidence="13 14">KUC8140</strain>
    </source>
</reference>
<keyword evidence="8 11" id="KW-0496">Mitochondrion</keyword>
<comment type="subcellular location">
    <subcellularLocation>
        <location evidence="1 11">Mitochondrion inner membrane</location>
    </subcellularLocation>
</comment>
<feature type="region of interest" description="Disordered" evidence="12">
    <location>
        <begin position="53"/>
        <end position="72"/>
    </location>
</feature>
<accession>A0A0H2RBM1</accession>
<evidence type="ECO:0000256" key="10">
    <source>
        <dbReference type="ARBA" id="ARBA00023310"/>
    </source>
</evidence>
<dbReference type="OrthoDB" id="2125027at2759"/>
<organism evidence="13 14">
    <name type="scientific">Schizopora paradoxa</name>
    <dbReference type="NCBI Taxonomy" id="27342"/>
    <lineage>
        <taxon>Eukaryota</taxon>
        <taxon>Fungi</taxon>
        <taxon>Dikarya</taxon>
        <taxon>Basidiomycota</taxon>
        <taxon>Agaricomycotina</taxon>
        <taxon>Agaricomycetes</taxon>
        <taxon>Hymenochaetales</taxon>
        <taxon>Schizoporaceae</taxon>
        <taxon>Schizopora</taxon>
    </lineage>
</organism>
<evidence type="ECO:0000256" key="12">
    <source>
        <dbReference type="SAM" id="MobiDB-lite"/>
    </source>
</evidence>
<evidence type="ECO:0000256" key="2">
    <source>
        <dbReference type="ARBA" id="ARBA00007333"/>
    </source>
</evidence>
<dbReference type="Pfam" id="PF05680">
    <property type="entry name" value="ATP-synt_E"/>
    <property type="match status" value="1"/>
</dbReference>
<feature type="compositionally biased region" description="Basic and acidic residues" evidence="12">
    <location>
        <begin position="53"/>
        <end position="63"/>
    </location>
</feature>
<dbReference type="AlphaFoldDB" id="A0A0H2RBM1"/>
<evidence type="ECO:0000256" key="4">
    <source>
        <dbReference type="ARBA" id="ARBA00022547"/>
    </source>
</evidence>
<evidence type="ECO:0000256" key="6">
    <source>
        <dbReference type="ARBA" id="ARBA00022792"/>
    </source>
</evidence>